<reference evidence="1 2" key="1">
    <citation type="submission" date="2020-03" db="EMBL/GenBank/DDBJ databases">
        <title>Whole genome shotgun sequence of Phytohabitans rumicis NBRC 108638.</title>
        <authorList>
            <person name="Komaki H."/>
            <person name="Tamura T."/>
        </authorList>
    </citation>
    <scope>NUCLEOTIDE SEQUENCE [LARGE SCALE GENOMIC DNA]</scope>
    <source>
        <strain evidence="1 2">NBRC 108638</strain>
    </source>
</reference>
<dbReference type="Proteomes" id="UP000482960">
    <property type="component" value="Unassembled WGS sequence"/>
</dbReference>
<gene>
    <name evidence="1" type="ORF">Prum_054860</name>
</gene>
<proteinExistence type="predicted"/>
<keyword evidence="2" id="KW-1185">Reference proteome</keyword>
<evidence type="ECO:0000313" key="2">
    <source>
        <dbReference type="Proteomes" id="UP000482960"/>
    </source>
</evidence>
<dbReference type="AlphaFoldDB" id="A0A6V8L6H8"/>
<reference evidence="1 2" key="2">
    <citation type="submission" date="2020-03" db="EMBL/GenBank/DDBJ databases">
        <authorList>
            <person name="Ichikawa N."/>
            <person name="Kimura A."/>
            <person name="Kitahashi Y."/>
            <person name="Uohara A."/>
        </authorList>
    </citation>
    <scope>NUCLEOTIDE SEQUENCE [LARGE SCALE GENOMIC DNA]</scope>
    <source>
        <strain evidence="1 2">NBRC 108638</strain>
    </source>
</reference>
<protein>
    <submittedName>
        <fullName evidence="1">Uncharacterized protein</fullName>
    </submittedName>
</protein>
<sequence length="237" mass="26052">MTDAVYTFHIGEAYDDLRPAFAIDSREYADPAELAAHLAAASEFLRERHIITERETTVPAAPTSLPSWREWREKYVVRGEPLPVRPQPARPEVPAGYDAMWEWLTSEHTWLRDQVFAAARAVSPAREPEIGRDMDPRRVTSGSVDLSEERYASTITIDIATSSDDAVAEVRAAAAALAAQGWDVGELTAGDPYVQLTTQAKGHTITALMRHGRKRLTLTGDSRVVGAADFAPTPPTE</sequence>
<evidence type="ECO:0000313" key="1">
    <source>
        <dbReference type="EMBL" id="GFJ91844.1"/>
    </source>
</evidence>
<name>A0A6V8L6H8_9ACTN</name>
<comment type="caution">
    <text evidence="1">The sequence shown here is derived from an EMBL/GenBank/DDBJ whole genome shotgun (WGS) entry which is preliminary data.</text>
</comment>
<dbReference type="RefSeq" id="WP_173078851.1">
    <property type="nucleotide sequence ID" value="NZ_BAABJB010000017.1"/>
</dbReference>
<dbReference type="EMBL" id="BLPG01000001">
    <property type="protein sequence ID" value="GFJ91844.1"/>
    <property type="molecule type" value="Genomic_DNA"/>
</dbReference>
<organism evidence="1 2">
    <name type="scientific">Phytohabitans rumicis</name>
    <dbReference type="NCBI Taxonomy" id="1076125"/>
    <lineage>
        <taxon>Bacteria</taxon>
        <taxon>Bacillati</taxon>
        <taxon>Actinomycetota</taxon>
        <taxon>Actinomycetes</taxon>
        <taxon>Micromonosporales</taxon>
        <taxon>Micromonosporaceae</taxon>
    </lineage>
</organism>
<accession>A0A6V8L6H8</accession>